<feature type="non-terminal residue" evidence="1">
    <location>
        <position position="135"/>
    </location>
</feature>
<name>A0A0B1S6K9_OESDE</name>
<sequence>MKEKLANKNKTLTEQVETISALKCSEDAKALYKYVTPCVGYRARTKGYDRIAHSKTWLNKRIKLANTAFHAILRDKKDLTEEITKKDAKIAKLYKEIYQLRSELSEDVIFEQMDEEEDVKPLVTTSSSMESLNTA</sequence>
<evidence type="ECO:0000313" key="2">
    <source>
        <dbReference type="Proteomes" id="UP000053660"/>
    </source>
</evidence>
<dbReference type="Proteomes" id="UP000053660">
    <property type="component" value="Unassembled WGS sequence"/>
</dbReference>
<gene>
    <name evidence="1" type="ORF">OESDEN_20825</name>
</gene>
<dbReference type="AlphaFoldDB" id="A0A0B1S6K9"/>
<organism evidence="1 2">
    <name type="scientific">Oesophagostomum dentatum</name>
    <name type="common">Nodular worm</name>
    <dbReference type="NCBI Taxonomy" id="61180"/>
    <lineage>
        <taxon>Eukaryota</taxon>
        <taxon>Metazoa</taxon>
        <taxon>Ecdysozoa</taxon>
        <taxon>Nematoda</taxon>
        <taxon>Chromadorea</taxon>
        <taxon>Rhabditida</taxon>
        <taxon>Rhabditina</taxon>
        <taxon>Rhabditomorpha</taxon>
        <taxon>Strongyloidea</taxon>
        <taxon>Strongylidae</taxon>
        <taxon>Oesophagostomum</taxon>
    </lineage>
</organism>
<evidence type="ECO:0000313" key="1">
    <source>
        <dbReference type="EMBL" id="KHJ79526.1"/>
    </source>
</evidence>
<accession>A0A0B1S6K9</accession>
<dbReference type="EMBL" id="KN604617">
    <property type="protein sequence ID" value="KHJ79526.1"/>
    <property type="molecule type" value="Genomic_DNA"/>
</dbReference>
<protein>
    <submittedName>
        <fullName evidence="1">Uncharacterized protein</fullName>
    </submittedName>
</protein>
<keyword evidence="2" id="KW-1185">Reference proteome</keyword>
<reference evidence="1 2" key="1">
    <citation type="submission" date="2014-03" db="EMBL/GenBank/DDBJ databases">
        <title>Draft genome of the hookworm Oesophagostomum dentatum.</title>
        <authorList>
            <person name="Mitreva M."/>
        </authorList>
    </citation>
    <scope>NUCLEOTIDE SEQUENCE [LARGE SCALE GENOMIC DNA]</scope>
    <source>
        <strain evidence="1 2">OD-Hann</strain>
    </source>
</reference>
<dbReference type="OrthoDB" id="5830834at2759"/>
<proteinExistence type="predicted"/>